<evidence type="ECO:0000313" key="1">
    <source>
        <dbReference type="EMBL" id="MZG28789.1"/>
    </source>
</evidence>
<accession>A0A6L8Q671</accession>
<protein>
    <submittedName>
        <fullName evidence="1">Uncharacterized protein</fullName>
    </submittedName>
</protein>
<dbReference type="Pfam" id="PF13749">
    <property type="entry name" value="HATPase_c_4"/>
    <property type="match status" value="1"/>
</dbReference>
<dbReference type="AlphaFoldDB" id="A0A6L8Q671"/>
<gene>
    <name evidence="1" type="ORF">FM068_09375</name>
</gene>
<dbReference type="EMBL" id="VJNE01000022">
    <property type="protein sequence ID" value="MZG28789.1"/>
    <property type="molecule type" value="Genomic_DNA"/>
</dbReference>
<proteinExistence type="predicted"/>
<sequence length="84" mass="8751">MGGCHCSSVDYPDRIEVENPGGLRIALDVMLAGGVSDARNPTLMKTLGLINACEKEGSGFDAMRRAAVDAQAPLPTAVESFGLD</sequence>
<comment type="caution">
    <text evidence="1">The sequence shown here is derived from an EMBL/GenBank/DDBJ whole genome shotgun (WGS) entry which is preliminary data.</text>
</comment>
<reference evidence="1 2" key="1">
    <citation type="submission" date="2019-07" db="EMBL/GenBank/DDBJ databases">
        <title>Draft genome sequence of Adlercreutzia equolifaciens IPLA 37004, a human intestinal strain that does not produces equol from daidzein.</title>
        <authorList>
            <person name="Vazquez L."/>
            <person name="Florez A.B."/>
            <person name="Mayo B."/>
        </authorList>
    </citation>
    <scope>NUCLEOTIDE SEQUENCE [LARGE SCALE GENOMIC DNA]</scope>
    <source>
        <strain evidence="1 2">IPLA 37004</strain>
    </source>
</reference>
<dbReference type="RefSeq" id="WP_161128229.1">
    <property type="nucleotide sequence ID" value="NZ_CBCTOK010000009.1"/>
</dbReference>
<dbReference type="Proteomes" id="UP000472380">
    <property type="component" value="Unassembled WGS sequence"/>
</dbReference>
<dbReference type="InterPro" id="IPR038475">
    <property type="entry name" value="RecG_C_sf"/>
</dbReference>
<organism evidence="1 2">
    <name type="scientific">Adlercreutzia equolifaciens</name>
    <dbReference type="NCBI Taxonomy" id="446660"/>
    <lineage>
        <taxon>Bacteria</taxon>
        <taxon>Bacillati</taxon>
        <taxon>Actinomycetota</taxon>
        <taxon>Coriobacteriia</taxon>
        <taxon>Eggerthellales</taxon>
        <taxon>Eggerthellaceae</taxon>
        <taxon>Adlercreutzia</taxon>
    </lineage>
</organism>
<evidence type="ECO:0000313" key="2">
    <source>
        <dbReference type="Proteomes" id="UP000472380"/>
    </source>
</evidence>
<dbReference type="Gene3D" id="3.30.565.60">
    <property type="match status" value="1"/>
</dbReference>
<name>A0A6L8Q671_9ACTN</name>